<evidence type="ECO:0000313" key="1">
    <source>
        <dbReference type="EMBL" id="CAD7458768.1"/>
    </source>
</evidence>
<reference evidence="1" key="1">
    <citation type="submission" date="2020-11" db="EMBL/GenBank/DDBJ databases">
        <authorList>
            <person name="Tran Van P."/>
        </authorList>
    </citation>
    <scope>NUCLEOTIDE SEQUENCE</scope>
</reference>
<sequence>MSSSCCLAPLPSRMEALTMRLCVRAAEQYDRLLEFNKKGERGSMYCPPPLFVLLLPDNSTQERFYLVPWSLGIYDMMGLLLWGIDRKEDGIL</sequence>
<organism evidence="1">
    <name type="scientific">Timema tahoe</name>
    <dbReference type="NCBI Taxonomy" id="61484"/>
    <lineage>
        <taxon>Eukaryota</taxon>
        <taxon>Metazoa</taxon>
        <taxon>Ecdysozoa</taxon>
        <taxon>Arthropoda</taxon>
        <taxon>Hexapoda</taxon>
        <taxon>Insecta</taxon>
        <taxon>Pterygota</taxon>
        <taxon>Neoptera</taxon>
        <taxon>Polyneoptera</taxon>
        <taxon>Phasmatodea</taxon>
        <taxon>Timematodea</taxon>
        <taxon>Timematoidea</taxon>
        <taxon>Timematidae</taxon>
        <taxon>Timema</taxon>
    </lineage>
</organism>
<dbReference type="AlphaFoldDB" id="A0A7R9II22"/>
<gene>
    <name evidence="1" type="ORF">TTEB3V08_LOCUS6741</name>
</gene>
<name>A0A7R9II22_9NEOP</name>
<dbReference type="EMBL" id="OE002461">
    <property type="protein sequence ID" value="CAD7458768.1"/>
    <property type="molecule type" value="Genomic_DNA"/>
</dbReference>
<proteinExistence type="predicted"/>
<protein>
    <submittedName>
        <fullName evidence="1">Uncharacterized protein</fullName>
    </submittedName>
</protein>
<accession>A0A7R9II22</accession>